<comment type="caution">
    <text evidence="2">The sequence shown here is derived from an EMBL/GenBank/DDBJ whole genome shotgun (WGS) entry which is preliminary data.</text>
</comment>
<dbReference type="EMBL" id="AAXU02000001">
    <property type="protein sequence ID" value="EAZ79316.1"/>
    <property type="molecule type" value="Genomic_DNA"/>
</dbReference>
<dbReference type="Proteomes" id="UP000003919">
    <property type="component" value="Unassembled WGS sequence"/>
</dbReference>
<dbReference type="RefSeq" id="WP_008202232.1">
    <property type="nucleotide sequence ID" value="NZ_CM001023.1"/>
</dbReference>
<feature type="transmembrane region" description="Helical" evidence="1">
    <location>
        <begin position="47"/>
        <end position="80"/>
    </location>
</feature>
<protein>
    <submittedName>
        <fullName evidence="2">Uncharacterized protein</fullName>
    </submittedName>
</protein>
<gene>
    <name evidence="2" type="ORF">ALPR1_16748</name>
</gene>
<proteinExistence type="predicted"/>
<name>A3I2L2_9BACT</name>
<reference evidence="2 3" key="1">
    <citation type="journal article" date="2011" name="J. Bacteriol.">
        <title>Complete genome sequence of Algoriphagus sp. PR1, bacterial prey of a colony-forming choanoflagellate.</title>
        <authorList>
            <person name="Alegado R.A."/>
            <person name="Ferriera S."/>
            <person name="Nusbaum C."/>
            <person name="Young S.K."/>
            <person name="Zeng Q."/>
            <person name="Imamovic A."/>
            <person name="Fairclough S.R."/>
            <person name="King N."/>
        </authorList>
    </citation>
    <scope>NUCLEOTIDE SEQUENCE [LARGE SCALE GENOMIC DNA]</scope>
    <source>
        <strain evidence="2 3">PR1</strain>
    </source>
</reference>
<keyword evidence="1" id="KW-0472">Membrane</keyword>
<dbReference type="HOGENOM" id="CLU_1353031_0_0_10"/>
<evidence type="ECO:0000256" key="1">
    <source>
        <dbReference type="SAM" id="Phobius"/>
    </source>
</evidence>
<keyword evidence="1" id="KW-1133">Transmembrane helix</keyword>
<sequence length="212" mass="24235">MEKSIENIWKDGFLNEEALVAPQVNDLYNRKSAHIIEKYSRMFRNNIWLIIGGSSMLWIASYFAGALLAGSIVLVMMLYVAYTATNEMKALEKVDKGQNSYAYLKAFKDWIENSIERYGSMYRVVYPALILTFYFGLWFSDIFLGIREKVVESSNDLIFGVHIQSTIPILLGAILMSVFAKKIHREDVKTIYGGILKKLDDAISEMEELSRG</sequence>
<organism evidence="2 3">
    <name type="scientific">Algoriphagus machipongonensis</name>
    <dbReference type="NCBI Taxonomy" id="388413"/>
    <lineage>
        <taxon>Bacteria</taxon>
        <taxon>Pseudomonadati</taxon>
        <taxon>Bacteroidota</taxon>
        <taxon>Cytophagia</taxon>
        <taxon>Cytophagales</taxon>
        <taxon>Cyclobacteriaceae</taxon>
        <taxon>Algoriphagus</taxon>
    </lineage>
</organism>
<accession>A3I2L2</accession>
<dbReference type="STRING" id="388413.ALPR1_16748"/>
<feature type="transmembrane region" description="Helical" evidence="1">
    <location>
        <begin position="158"/>
        <end position="180"/>
    </location>
</feature>
<feature type="transmembrane region" description="Helical" evidence="1">
    <location>
        <begin position="124"/>
        <end position="146"/>
    </location>
</feature>
<dbReference type="OrthoDB" id="1120468at2"/>
<keyword evidence="3" id="KW-1185">Reference proteome</keyword>
<dbReference type="eggNOG" id="ENOG502ZCGN">
    <property type="taxonomic scope" value="Bacteria"/>
</dbReference>
<keyword evidence="1" id="KW-0812">Transmembrane</keyword>
<evidence type="ECO:0000313" key="3">
    <source>
        <dbReference type="Proteomes" id="UP000003919"/>
    </source>
</evidence>
<dbReference type="AlphaFoldDB" id="A3I2L2"/>
<evidence type="ECO:0000313" key="2">
    <source>
        <dbReference type="EMBL" id="EAZ79316.1"/>
    </source>
</evidence>